<keyword evidence="3" id="KW-0238">DNA-binding</keyword>
<dbReference type="PROSITE" id="PS51702">
    <property type="entry name" value="HTH_MU"/>
    <property type="match status" value="1"/>
</dbReference>
<evidence type="ECO:0000259" key="2">
    <source>
        <dbReference type="PROSITE" id="PS51702"/>
    </source>
</evidence>
<feature type="domain" description="HTH Mu-type" evidence="2">
    <location>
        <begin position="2"/>
        <end position="69"/>
    </location>
</feature>
<dbReference type="Pfam" id="PF02316">
    <property type="entry name" value="HTH_Tnp_Mu_1"/>
    <property type="match status" value="1"/>
</dbReference>
<name>A0ABX9AQ60_9ENTR</name>
<dbReference type="EMBL" id="CP081864">
    <property type="protein sequence ID" value="QZN96481.1"/>
    <property type="molecule type" value="Genomic_DNA"/>
</dbReference>
<dbReference type="GO" id="GO:0003677">
    <property type="term" value="F:DNA binding"/>
    <property type="evidence" value="ECO:0007669"/>
    <property type="project" value="UniProtKB-KW"/>
</dbReference>
<dbReference type="InterPro" id="IPR009061">
    <property type="entry name" value="DNA-bd_dom_put_sf"/>
</dbReference>
<dbReference type="RefSeq" id="WP_222159509.1">
    <property type="nucleotide sequence ID" value="NZ_CP081864.1"/>
</dbReference>
<dbReference type="Gene3D" id="1.10.10.10">
    <property type="entry name" value="Winged helix-like DNA-binding domain superfamily/Winged helix DNA-binding domain"/>
    <property type="match status" value="1"/>
</dbReference>
<evidence type="ECO:0000313" key="3">
    <source>
        <dbReference type="EMBL" id="QZN96481.1"/>
    </source>
</evidence>
<dbReference type="Proteomes" id="UP000825886">
    <property type="component" value="Chromosome"/>
</dbReference>
<accession>A0ABX9AQ60</accession>
<sequence length="127" mass="14431">MEKAWLTPQELLGIAGLPKSRQGLNKRAREEGWEKRKRKGVQGRAVEYARESLPQEVRKRLQIREMTEISPPTYTTLAKPLLASWIQIFEKLSISEQEALIDFVLREGAIAMLSRLEIASVPNASTT</sequence>
<proteinExistence type="predicted"/>
<reference evidence="3 4" key="1">
    <citation type="submission" date="2021-08" db="EMBL/GenBank/DDBJ databases">
        <title>Culture and genomic analysis of Symbiopectobacterium purcellii sp. nov. gen. nov., isolated from the leafhopper Empoasca decipiens.</title>
        <authorList>
            <person name="Nadal-Jimenez P."/>
            <person name="Siozios S."/>
            <person name="Halliday N."/>
            <person name="Camara M."/>
            <person name="Hurst G.D.D."/>
        </authorList>
    </citation>
    <scope>NUCLEOTIDE SEQUENCE [LARGE SCALE GENOMIC DNA]</scope>
    <source>
        <strain evidence="3 4">SyEd1</strain>
    </source>
</reference>
<evidence type="ECO:0000256" key="1">
    <source>
        <dbReference type="SAM" id="MobiDB-lite"/>
    </source>
</evidence>
<gene>
    <name evidence="3" type="ORF">K6K13_03215</name>
</gene>
<protein>
    <submittedName>
        <fullName evidence="3">DNA-binding transcriptional regulator</fullName>
    </submittedName>
</protein>
<dbReference type="InterPro" id="IPR036388">
    <property type="entry name" value="WH-like_DNA-bd_sf"/>
</dbReference>
<feature type="region of interest" description="Disordered" evidence="1">
    <location>
        <begin position="17"/>
        <end position="36"/>
    </location>
</feature>
<dbReference type="SUPFAM" id="SSF46955">
    <property type="entry name" value="Putative DNA-binding domain"/>
    <property type="match status" value="1"/>
</dbReference>
<organism evidence="3 4">
    <name type="scientific">Symbiopectobacterium purcellii</name>
    <dbReference type="NCBI Taxonomy" id="2871826"/>
    <lineage>
        <taxon>Bacteria</taxon>
        <taxon>Pseudomonadati</taxon>
        <taxon>Pseudomonadota</taxon>
        <taxon>Gammaproteobacteria</taxon>
        <taxon>Enterobacterales</taxon>
        <taxon>Enterobacteriaceae</taxon>
    </lineage>
</organism>
<evidence type="ECO:0000313" key="4">
    <source>
        <dbReference type="Proteomes" id="UP000825886"/>
    </source>
</evidence>
<keyword evidence="4" id="KW-1185">Reference proteome</keyword>
<dbReference type="InterPro" id="IPR003314">
    <property type="entry name" value="Mu-type_HTH"/>
</dbReference>